<protein>
    <submittedName>
        <fullName evidence="1 2">Lecithin:cholesterol acyltransferase family protein</fullName>
    </submittedName>
</protein>
<keyword evidence="3" id="KW-1185">Reference proteome</keyword>
<evidence type="ECO:0000313" key="2">
    <source>
        <dbReference type="EnsemblMetazoa" id="ASIC016854-PA"/>
    </source>
</evidence>
<dbReference type="GO" id="GO:0016746">
    <property type="term" value="F:acyltransferase activity"/>
    <property type="evidence" value="ECO:0007669"/>
    <property type="project" value="UniProtKB-KW"/>
</dbReference>
<gene>
    <name evidence="1" type="ORF">ZHAS_00016854</name>
</gene>
<dbReference type="AlphaFoldDB" id="A0A084WE99"/>
<name>A0A084WE99_ANOSI</name>
<organism evidence="1">
    <name type="scientific">Anopheles sinensis</name>
    <name type="common">Mosquito</name>
    <dbReference type="NCBI Taxonomy" id="74873"/>
    <lineage>
        <taxon>Eukaryota</taxon>
        <taxon>Metazoa</taxon>
        <taxon>Ecdysozoa</taxon>
        <taxon>Arthropoda</taxon>
        <taxon>Hexapoda</taxon>
        <taxon>Insecta</taxon>
        <taxon>Pterygota</taxon>
        <taxon>Neoptera</taxon>
        <taxon>Endopterygota</taxon>
        <taxon>Diptera</taxon>
        <taxon>Nematocera</taxon>
        <taxon>Culicoidea</taxon>
        <taxon>Culicidae</taxon>
        <taxon>Anophelinae</taxon>
        <taxon>Anopheles</taxon>
    </lineage>
</organism>
<sequence length="122" mass="13315">MLEGGHNFIPPDDSFSQPGFRYWQSSSDYSANRVRESSELVRTSSLHGAVSYGSHPVALHLQFAFDKSGLHFHVLERFIGTETGILPGVSFHNGIVLTNDGPYDGSFEDNAGDDVRICAGLV</sequence>
<keyword evidence="1" id="KW-0808">Transferase</keyword>
<dbReference type="EMBL" id="ATLV01023198">
    <property type="status" value="NOT_ANNOTATED_CDS"/>
    <property type="molecule type" value="Genomic_DNA"/>
</dbReference>
<keyword evidence="1" id="KW-0012">Acyltransferase</keyword>
<proteinExistence type="predicted"/>
<dbReference type="Proteomes" id="UP000030765">
    <property type="component" value="Unassembled WGS sequence"/>
</dbReference>
<evidence type="ECO:0000313" key="1">
    <source>
        <dbReference type="EMBL" id="KFB48543.1"/>
    </source>
</evidence>
<reference evidence="2" key="2">
    <citation type="submission" date="2020-05" db="UniProtKB">
        <authorList>
            <consortium name="EnsemblMetazoa"/>
        </authorList>
    </citation>
    <scope>IDENTIFICATION</scope>
</reference>
<dbReference type="EMBL" id="KE525341">
    <property type="protein sequence ID" value="KFB48543.1"/>
    <property type="molecule type" value="Genomic_DNA"/>
</dbReference>
<reference evidence="1 3" key="1">
    <citation type="journal article" date="2014" name="BMC Genomics">
        <title>Genome sequence of Anopheles sinensis provides insight into genetics basis of mosquito competence for malaria parasites.</title>
        <authorList>
            <person name="Zhou D."/>
            <person name="Zhang D."/>
            <person name="Ding G."/>
            <person name="Shi L."/>
            <person name="Hou Q."/>
            <person name="Ye Y."/>
            <person name="Xu Y."/>
            <person name="Zhou H."/>
            <person name="Xiong C."/>
            <person name="Li S."/>
            <person name="Yu J."/>
            <person name="Hong S."/>
            <person name="Yu X."/>
            <person name="Zou P."/>
            <person name="Chen C."/>
            <person name="Chang X."/>
            <person name="Wang W."/>
            <person name="Lv Y."/>
            <person name="Sun Y."/>
            <person name="Ma L."/>
            <person name="Shen B."/>
            <person name="Zhu C."/>
        </authorList>
    </citation>
    <scope>NUCLEOTIDE SEQUENCE [LARGE SCALE GENOMIC DNA]</scope>
</reference>
<accession>A0A084WE99</accession>
<dbReference type="EnsemblMetazoa" id="ASIC016854-RA">
    <property type="protein sequence ID" value="ASIC016854-PA"/>
    <property type="gene ID" value="ASIC016854"/>
</dbReference>
<dbReference type="VEuPathDB" id="VectorBase:ASIC016854"/>
<evidence type="ECO:0000313" key="3">
    <source>
        <dbReference type="Proteomes" id="UP000030765"/>
    </source>
</evidence>